<dbReference type="EMBL" id="AFNW01000055">
    <property type="protein sequence ID" value="EKJ77777.1"/>
    <property type="molecule type" value="Genomic_DNA"/>
</dbReference>
<proteinExistence type="predicted"/>
<dbReference type="Proteomes" id="UP000007978">
    <property type="component" value="Chromosome 1"/>
</dbReference>
<organism evidence="1 2">
    <name type="scientific">Fusarium pseudograminearum (strain CS3096)</name>
    <name type="common">Wheat and barley crown-rot fungus</name>
    <dbReference type="NCBI Taxonomy" id="1028729"/>
    <lineage>
        <taxon>Eukaryota</taxon>
        <taxon>Fungi</taxon>
        <taxon>Dikarya</taxon>
        <taxon>Ascomycota</taxon>
        <taxon>Pezizomycotina</taxon>
        <taxon>Sordariomycetes</taxon>
        <taxon>Hypocreomycetidae</taxon>
        <taxon>Hypocreales</taxon>
        <taxon>Nectriaceae</taxon>
        <taxon>Fusarium</taxon>
    </lineage>
</organism>
<accession>K3VQL1</accession>
<dbReference type="RefSeq" id="XP_009253405.1">
    <property type="nucleotide sequence ID" value="XM_009255130.1"/>
</dbReference>
<keyword evidence="2" id="KW-1185">Reference proteome</keyword>
<dbReference type="AlphaFoldDB" id="K3VQL1"/>
<evidence type="ECO:0000313" key="1">
    <source>
        <dbReference type="EMBL" id="EKJ77777.1"/>
    </source>
</evidence>
<dbReference type="GeneID" id="20360630"/>
<sequence>MNSHPAPVMSWTFLNASTLNSSKPISSRGNASVRYLQTRYHFIKRRAGSFFCKVVNLDIFKLSVYGEVVVPATRQANWEVIMYQQLKLVPSLPMTQLPTHL</sequence>
<protein>
    <submittedName>
        <fullName evidence="1">Uncharacterized protein</fullName>
    </submittedName>
</protein>
<name>K3VQL1_FUSPC</name>
<dbReference type="OrthoDB" id="10419058at2759"/>
<comment type="caution">
    <text evidence="1">The sequence shown here is derived from an EMBL/GenBank/DDBJ whole genome shotgun (WGS) entry which is preliminary data.</text>
</comment>
<dbReference type="KEGG" id="fpu:FPSE_02011"/>
<dbReference type="HOGENOM" id="CLU_2291872_0_0_1"/>
<evidence type="ECO:0000313" key="2">
    <source>
        <dbReference type="Proteomes" id="UP000007978"/>
    </source>
</evidence>
<gene>
    <name evidence="1" type="ORF">FPSE_02011</name>
</gene>
<reference evidence="1 2" key="1">
    <citation type="journal article" date="2012" name="PLoS Pathog.">
        <title>Comparative pathogenomics reveals horizontally acquired novel virulence genes in fungi infecting cereal hosts.</title>
        <authorList>
            <person name="Gardiner D.M."/>
            <person name="McDonald M.C."/>
            <person name="Covarelli L."/>
            <person name="Solomon P.S."/>
            <person name="Rusu A.G."/>
            <person name="Marshall M."/>
            <person name="Kazan K."/>
            <person name="Chakraborty S."/>
            <person name="McDonald B.A."/>
            <person name="Manners J.M."/>
        </authorList>
    </citation>
    <scope>NUCLEOTIDE SEQUENCE [LARGE SCALE GENOMIC DNA]</scope>
    <source>
        <strain evidence="1 2">CS3096</strain>
    </source>
</reference>